<gene>
    <name evidence="2" type="ORF">GCM10009789_29670</name>
</gene>
<organism evidence="2 3">
    <name type="scientific">Kribbella sancticallisti</name>
    <dbReference type="NCBI Taxonomy" id="460087"/>
    <lineage>
        <taxon>Bacteria</taxon>
        <taxon>Bacillati</taxon>
        <taxon>Actinomycetota</taxon>
        <taxon>Actinomycetes</taxon>
        <taxon>Propionibacteriales</taxon>
        <taxon>Kribbellaceae</taxon>
        <taxon>Kribbella</taxon>
    </lineage>
</organism>
<evidence type="ECO:0000313" key="3">
    <source>
        <dbReference type="Proteomes" id="UP001500393"/>
    </source>
</evidence>
<keyword evidence="3" id="KW-1185">Reference proteome</keyword>
<feature type="region of interest" description="Disordered" evidence="1">
    <location>
        <begin position="1"/>
        <end position="26"/>
    </location>
</feature>
<name>A0ABN2DBK7_9ACTN</name>
<reference evidence="2 3" key="1">
    <citation type="journal article" date="2019" name="Int. J. Syst. Evol. Microbiol.">
        <title>The Global Catalogue of Microorganisms (GCM) 10K type strain sequencing project: providing services to taxonomists for standard genome sequencing and annotation.</title>
        <authorList>
            <consortium name="The Broad Institute Genomics Platform"/>
            <consortium name="The Broad Institute Genome Sequencing Center for Infectious Disease"/>
            <person name="Wu L."/>
            <person name="Ma J."/>
        </authorList>
    </citation>
    <scope>NUCLEOTIDE SEQUENCE [LARGE SCALE GENOMIC DNA]</scope>
    <source>
        <strain evidence="2 3">JCM 14969</strain>
    </source>
</reference>
<sequence>MSPESRSATSADLSGRNANPHGTSIPVATVPATVSFTGPDGVALVAGVLGVPDVLGAGVDGC</sequence>
<evidence type="ECO:0000256" key="1">
    <source>
        <dbReference type="SAM" id="MobiDB-lite"/>
    </source>
</evidence>
<dbReference type="EMBL" id="BAAAOS010000019">
    <property type="protein sequence ID" value="GAA1574253.1"/>
    <property type="molecule type" value="Genomic_DNA"/>
</dbReference>
<evidence type="ECO:0000313" key="2">
    <source>
        <dbReference type="EMBL" id="GAA1574253.1"/>
    </source>
</evidence>
<feature type="compositionally biased region" description="Polar residues" evidence="1">
    <location>
        <begin position="1"/>
        <end position="22"/>
    </location>
</feature>
<accession>A0ABN2DBK7</accession>
<protein>
    <submittedName>
        <fullName evidence="2">Uncharacterized protein</fullName>
    </submittedName>
</protein>
<dbReference type="Proteomes" id="UP001500393">
    <property type="component" value="Unassembled WGS sequence"/>
</dbReference>
<comment type="caution">
    <text evidence="2">The sequence shown here is derived from an EMBL/GenBank/DDBJ whole genome shotgun (WGS) entry which is preliminary data.</text>
</comment>
<proteinExistence type="predicted"/>